<accession>A0A6N7IYD8</accession>
<dbReference type="GO" id="GO:0005737">
    <property type="term" value="C:cytoplasm"/>
    <property type="evidence" value="ECO:0007669"/>
    <property type="project" value="UniProtKB-SubCell"/>
</dbReference>
<evidence type="ECO:0000256" key="6">
    <source>
        <dbReference type="HAMAP-Rule" id="MF_01978"/>
    </source>
</evidence>
<comment type="subunit">
    <text evidence="6">Homodimer.</text>
</comment>
<organism evidence="8 9">
    <name type="scientific">Candidatus Weimeria bifida</name>
    <dbReference type="NCBI Taxonomy" id="2599074"/>
    <lineage>
        <taxon>Bacteria</taxon>
        <taxon>Bacillati</taxon>
        <taxon>Bacillota</taxon>
        <taxon>Clostridia</taxon>
        <taxon>Lachnospirales</taxon>
        <taxon>Lachnospiraceae</taxon>
        <taxon>Candidatus Weimeria</taxon>
    </lineage>
</organism>
<dbReference type="UniPathway" id="UPA00109">
    <property type="reaction ID" value="UER00182"/>
</dbReference>
<dbReference type="GO" id="GO:0047334">
    <property type="term" value="F:diphosphate-fructose-6-phosphate 1-phosphotransferase activity"/>
    <property type="evidence" value="ECO:0007669"/>
    <property type="project" value="UniProtKB-EC"/>
</dbReference>
<keyword evidence="4 6" id="KW-0418">Kinase</keyword>
<evidence type="ECO:0000313" key="8">
    <source>
        <dbReference type="EMBL" id="MQN00950.1"/>
    </source>
</evidence>
<protein>
    <recommendedName>
        <fullName evidence="6">Pyrophosphate--fructose 6-phosphate 1-phosphotransferase</fullName>
        <ecNumber evidence="6">2.7.1.90</ecNumber>
    </recommendedName>
    <alternativeName>
        <fullName evidence="6">6-phosphofructokinase, pyrophosphate dependent</fullName>
    </alternativeName>
    <alternativeName>
        <fullName evidence="6">PPi-dependent phosphofructokinase</fullName>
        <shortName evidence="6">PPi-PFK</shortName>
    </alternativeName>
    <alternativeName>
        <fullName evidence="6">Pyrophosphate-dependent 6-phosphofructose-1-kinase</fullName>
    </alternativeName>
</protein>
<dbReference type="EC" id="2.7.1.90" evidence="6"/>
<evidence type="ECO:0000256" key="4">
    <source>
        <dbReference type="ARBA" id="ARBA00022777"/>
    </source>
</evidence>
<comment type="activity regulation">
    <text evidence="6">Non-allosteric.</text>
</comment>
<comment type="cofactor">
    <cofactor evidence="1 6">
        <name>Mg(2+)</name>
        <dbReference type="ChEBI" id="CHEBI:18420"/>
    </cofactor>
</comment>
<dbReference type="InterPro" id="IPR000023">
    <property type="entry name" value="Phosphofructokinase_dom"/>
</dbReference>
<comment type="caution">
    <text evidence="6">Lacks conserved residue(s) required for the propagation of feature annotation.</text>
</comment>
<dbReference type="SUPFAM" id="SSF53784">
    <property type="entry name" value="Phosphofructokinase"/>
    <property type="match status" value="1"/>
</dbReference>
<feature type="binding site" evidence="6">
    <location>
        <position position="244"/>
    </location>
    <ligand>
        <name>substrate</name>
    </ligand>
</feature>
<comment type="similarity">
    <text evidence="6">Belongs to the phosphofructokinase type A (PFKA) family. PPi-dependent PFK group II subfamily. Clade 'B2' sub-subfamily.</text>
</comment>
<feature type="site" description="Important for catalytic activity and substrate specificity; stabilizes the transition state when the phosphoryl donor is PPi; prevents ATP from binding by mimicking the alpha-phosphate group of ATP" evidence="6">
    <location>
        <position position="114"/>
    </location>
</feature>
<comment type="subcellular location">
    <subcellularLocation>
        <location evidence="6">Cytoplasm</location>
    </subcellularLocation>
</comment>
<feature type="binding site" evidence="6">
    <location>
        <begin position="141"/>
        <end position="143"/>
    </location>
    <ligand>
        <name>substrate</name>
    </ligand>
</feature>
<dbReference type="InterPro" id="IPR022953">
    <property type="entry name" value="ATP_PFK"/>
</dbReference>
<dbReference type="Gene3D" id="3.40.50.460">
    <property type="entry name" value="Phosphofructokinase domain"/>
    <property type="match status" value="1"/>
</dbReference>
<evidence type="ECO:0000256" key="3">
    <source>
        <dbReference type="ARBA" id="ARBA00022723"/>
    </source>
</evidence>
<keyword evidence="9" id="KW-1185">Reference proteome</keyword>
<dbReference type="EMBL" id="VOGC01000002">
    <property type="protein sequence ID" value="MQN00950.1"/>
    <property type="molecule type" value="Genomic_DNA"/>
</dbReference>
<dbReference type="GO" id="GO:0006002">
    <property type="term" value="P:fructose 6-phosphate metabolic process"/>
    <property type="evidence" value="ECO:0007669"/>
    <property type="project" value="InterPro"/>
</dbReference>
<dbReference type="PIRSF" id="PIRSF036483">
    <property type="entry name" value="PFK_XF0274"/>
    <property type="match status" value="1"/>
</dbReference>
<feature type="binding site" evidence="6">
    <location>
        <begin position="187"/>
        <end position="189"/>
    </location>
    <ligand>
        <name>substrate</name>
    </ligand>
</feature>
<dbReference type="GO" id="GO:0046872">
    <property type="term" value="F:metal ion binding"/>
    <property type="evidence" value="ECO:0007669"/>
    <property type="project" value="UniProtKB-KW"/>
</dbReference>
<evidence type="ECO:0000256" key="2">
    <source>
        <dbReference type="ARBA" id="ARBA00022679"/>
    </source>
</evidence>
<keyword evidence="5 6" id="KW-0460">Magnesium</keyword>
<keyword evidence="6" id="KW-0963">Cytoplasm</keyword>
<dbReference type="Proteomes" id="UP000460257">
    <property type="component" value="Unassembled WGS sequence"/>
</dbReference>
<keyword evidence="2 6" id="KW-0808">Transferase</keyword>
<evidence type="ECO:0000256" key="1">
    <source>
        <dbReference type="ARBA" id="ARBA00001946"/>
    </source>
</evidence>
<dbReference type="AlphaFoldDB" id="A0A6N7IYD8"/>
<dbReference type="Pfam" id="PF00365">
    <property type="entry name" value="PFK"/>
    <property type="match status" value="1"/>
</dbReference>
<dbReference type="InterPro" id="IPR050929">
    <property type="entry name" value="PFKA"/>
</dbReference>
<sequence>MKNCIVIQSGGPTAAINASLAGVIKRASEAGYDHIYGGINGIVGVLSQKVMDLTEKMAEDPDFIEKLYRTPAMYLGSCRLRLPDPNVEPAIYDALYSHFKRLDIDTFFGIGGNDSMDTVMKLASYFKKKGSSIKVIGVPKTIDNDLLYTDHTPGFGSAAKYVATTIREMAYDTMIYPVKSITIAEIMGRDSGWLTAASALARTKDLNAPQLIYLPEVLFSVKECIEDTKMLLKNRNSVLIAVSEGIRDTDGDYISASALEKDDKFGHAQLSGAGKALEHILGQALGFKIRSVELNIPQRCATHLASKTDLDEAFGLGSAAVCLAEEGKTGLMTTIQRDDSENYHVTYGSVPVYEVANGVKKVPRDFINERGNDVTEKMIDYLKPLIKGEVDMSYNDGLPEFLPVGHLTSTID</sequence>
<comment type="function">
    <text evidence="6">Catalyzes the phosphorylation of D-fructose 6-phosphate, the first committing step of glycolysis. Uses inorganic phosphate (PPi) as phosphoryl donor instead of ATP like common ATP-dependent phosphofructokinases (ATP-PFKs), which renders the reaction reversible, and can thus function both in glycolysis and gluconeogenesis. Consistently, PPi-PFK can replace the enzymes of both the forward (ATP-PFK) and reverse (fructose-bisphosphatase (FBPase)) reactions.</text>
</comment>
<dbReference type="InterPro" id="IPR011404">
    <property type="entry name" value="PPi-PFK"/>
</dbReference>
<dbReference type="Gene3D" id="3.40.50.450">
    <property type="match status" value="1"/>
</dbReference>
<dbReference type="GO" id="GO:0003872">
    <property type="term" value="F:6-phosphofructokinase activity"/>
    <property type="evidence" value="ECO:0007669"/>
    <property type="project" value="UniProtKB-UniRule"/>
</dbReference>
<feature type="binding site" evidence="6">
    <location>
        <position position="11"/>
    </location>
    <ligand>
        <name>diphosphate</name>
        <dbReference type="ChEBI" id="CHEBI:33019"/>
    </ligand>
</feature>
<evidence type="ECO:0000259" key="7">
    <source>
        <dbReference type="Pfam" id="PF00365"/>
    </source>
</evidence>
<dbReference type="NCBIfam" id="NF010675">
    <property type="entry name" value="PRK14072.1"/>
    <property type="match status" value="1"/>
</dbReference>
<comment type="caution">
    <text evidence="8">The sequence shown here is derived from an EMBL/GenBank/DDBJ whole genome shotgun (WGS) entry which is preliminary data.</text>
</comment>
<feature type="binding site" evidence="6">
    <location>
        <position position="113"/>
    </location>
    <ligand>
        <name>Mg(2+)</name>
        <dbReference type="ChEBI" id="CHEBI:18420"/>
        <note>catalytic</note>
    </ligand>
</feature>
<comment type="pathway">
    <text evidence="6">Carbohydrate degradation; glycolysis; D-glyceraldehyde 3-phosphate and glycerone phosphate from D-glucose: step 3/4.</text>
</comment>
<keyword evidence="6" id="KW-0324">Glycolysis</keyword>
<feature type="site" description="Important for catalytic activity; stabilizes the transition state when the phosphoryl donor is PPi" evidence="6">
    <location>
        <position position="140"/>
    </location>
</feature>
<evidence type="ECO:0000256" key="5">
    <source>
        <dbReference type="ARBA" id="ARBA00022842"/>
    </source>
</evidence>
<feature type="domain" description="Phosphofructokinase" evidence="7">
    <location>
        <begin position="4"/>
        <end position="289"/>
    </location>
</feature>
<feature type="active site" description="Proton acceptor" evidence="6">
    <location>
        <position position="143"/>
    </location>
</feature>
<proteinExistence type="inferred from homology"/>
<dbReference type="PANTHER" id="PTHR45770">
    <property type="entry name" value="ATP-DEPENDENT 6-PHOSPHOFRUCTOKINASE 1"/>
    <property type="match status" value="1"/>
</dbReference>
<reference evidence="8" key="1">
    <citation type="journal article" date="2020" name="Appl. Environ. Microbiol.">
        <title>Medium-Chain Fatty Acid Synthesis by 'Candidatus Weimeria bifida' gen. nov., sp. nov., and 'Candidatus Pseudoramibacter fermentans' sp. nov.</title>
        <authorList>
            <person name="Scarborough M.J."/>
            <person name="Myers K.S."/>
            <person name="Donohue T.J."/>
            <person name="Noguera D.R."/>
        </authorList>
    </citation>
    <scope>NUCLEOTIDE SEQUENCE</scope>
    <source>
        <strain evidence="8">LCO1.1</strain>
    </source>
</reference>
<dbReference type="HAMAP" id="MF_01978">
    <property type="entry name" value="Phosphofructokinase_II_B2"/>
    <property type="match status" value="1"/>
</dbReference>
<comment type="catalytic activity">
    <reaction evidence="6">
        <text>beta-D-fructose 6-phosphate + diphosphate = beta-D-fructose 1,6-bisphosphate + phosphate + H(+)</text>
        <dbReference type="Rhea" id="RHEA:13613"/>
        <dbReference type="ChEBI" id="CHEBI:15378"/>
        <dbReference type="ChEBI" id="CHEBI:32966"/>
        <dbReference type="ChEBI" id="CHEBI:33019"/>
        <dbReference type="ChEBI" id="CHEBI:43474"/>
        <dbReference type="ChEBI" id="CHEBI:57634"/>
        <dbReference type="EC" id="2.7.1.90"/>
    </reaction>
</comment>
<gene>
    <name evidence="6" type="primary">pfp</name>
    <name evidence="8" type="ORF">FRC54_03010</name>
</gene>
<dbReference type="InterPro" id="IPR035966">
    <property type="entry name" value="PKF_sf"/>
</dbReference>
<name>A0A6N7IYD8_9FIRM</name>
<dbReference type="PRINTS" id="PR00476">
    <property type="entry name" value="PHFRCTKINASE"/>
</dbReference>
<evidence type="ECO:0000313" key="9">
    <source>
        <dbReference type="Proteomes" id="UP000460257"/>
    </source>
</evidence>
<keyword evidence="3 6" id="KW-0479">Metal-binding</keyword>